<feature type="compositionally biased region" description="Basic and acidic residues" evidence="1">
    <location>
        <begin position="31"/>
        <end position="48"/>
    </location>
</feature>
<feature type="region of interest" description="Disordered" evidence="1">
    <location>
        <begin position="1"/>
        <end position="74"/>
    </location>
</feature>
<keyword evidence="3" id="KW-1185">Reference proteome</keyword>
<dbReference type="EMBL" id="JASSZA010000001">
    <property type="protein sequence ID" value="KAK2119230.1"/>
    <property type="molecule type" value="Genomic_DNA"/>
</dbReference>
<sequence length="109" mass="12034">MEHATAPTHPHLSAFTSAQETCVPGSLTEGQDGKTAEDLARSEQHEHVAGLLARLRKRNDRQRTSQSKRSTSPDLQPLALLDCTAWVPALGTESHVHRLVYINYPCSIH</sequence>
<name>A0ABQ9WCL6_SAGOE</name>
<comment type="caution">
    <text evidence="2">The sequence shown here is derived from an EMBL/GenBank/DDBJ whole genome shotgun (WGS) entry which is preliminary data.</text>
</comment>
<accession>A0ABQ9WCL6</accession>
<reference evidence="2 3" key="1">
    <citation type="submission" date="2023-05" db="EMBL/GenBank/DDBJ databases">
        <title>B98-5 Cell Line De Novo Hybrid Assembly: An Optical Mapping Approach.</title>
        <authorList>
            <person name="Kananen K."/>
            <person name="Auerbach J.A."/>
            <person name="Kautto E."/>
            <person name="Blachly J.S."/>
        </authorList>
    </citation>
    <scope>NUCLEOTIDE SEQUENCE [LARGE SCALE GENOMIC DNA]</scope>
    <source>
        <strain evidence="2">B95-8</strain>
        <tissue evidence="2">Cell line</tissue>
    </source>
</reference>
<dbReference type="Proteomes" id="UP001266305">
    <property type="component" value="Unassembled WGS sequence"/>
</dbReference>
<evidence type="ECO:0000313" key="3">
    <source>
        <dbReference type="Proteomes" id="UP001266305"/>
    </source>
</evidence>
<proteinExistence type="predicted"/>
<evidence type="ECO:0000313" key="2">
    <source>
        <dbReference type="EMBL" id="KAK2119230.1"/>
    </source>
</evidence>
<protein>
    <submittedName>
        <fullName evidence="2">Uncharacterized protein</fullName>
    </submittedName>
</protein>
<evidence type="ECO:0000256" key="1">
    <source>
        <dbReference type="SAM" id="MobiDB-lite"/>
    </source>
</evidence>
<gene>
    <name evidence="2" type="ORF">P7K49_000616</name>
</gene>
<organism evidence="2 3">
    <name type="scientific">Saguinus oedipus</name>
    <name type="common">Cotton-top tamarin</name>
    <name type="synonym">Oedipomidas oedipus</name>
    <dbReference type="NCBI Taxonomy" id="9490"/>
    <lineage>
        <taxon>Eukaryota</taxon>
        <taxon>Metazoa</taxon>
        <taxon>Chordata</taxon>
        <taxon>Craniata</taxon>
        <taxon>Vertebrata</taxon>
        <taxon>Euteleostomi</taxon>
        <taxon>Mammalia</taxon>
        <taxon>Eutheria</taxon>
        <taxon>Euarchontoglires</taxon>
        <taxon>Primates</taxon>
        <taxon>Haplorrhini</taxon>
        <taxon>Platyrrhini</taxon>
        <taxon>Cebidae</taxon>
        <taxon>Callitrichinae</taxon>
        <taxon>Saguinus</taxon>
    </lineage>
</organism>